<feature type="compositionally biased region" description="Low complexity" evidence="1">
    <location>
        <begin position="122"/>
        <end position="132"/>
    </location>
</feature>
<dbReference type="Proteomes" id="UP000271974">
    <property type="component" value="Unassembled WGS sequence"/>
</dbReference>
<comment type="caution">
    <text evidence="3">The sequence shown here is derived from an EMBL/GenBank/DDBJ whole genome shotgun (WGS) entry which is preliminary data.</text>
</comment>
<feature type="compositionally biased region" description="Polar residues" evidence="1">
    <location>
        <begin position="588"/>
        <end position="597"/>
    </location>
</feature>
<feature type="region of interest" description="Disordered" evidence="1">
    <location>
        <begin position="121"/>
        <end position="175"/>
    </location>
</feature>
<feature type="region of interest" description="Disordered" evidence="1">
    <location>
        <begin position="422"/>
        <end position="597"/>
    </location>
</feature>
<dbReference type="EMBL" id="RQTK01000094">
    <property type="protein sequence ID" value="RUS88027.1"/>
    <property type="molecule type" value="Genomic_DNA"/>
</dbReference>
<feature type="compositionally biased region" description="Basic and acidic residues" evidence="1">
    <location>
        <begin position="430"/>
        <end position="452"/>
    </location>
</feature>
<feature type="compositionally biased region" description="Basic and acidic residues" evidence="1">
    <location>
        <begin position="511"/>
        <end position="527"/>
    </location>
</feature>
<name>A0A3S1CB88_ELYCH</name>
<dbReference type="PANTHER" id="PTHR23034:SF2">
    <property type="entry name" value="GLUTAMATE-RICH PROTEIN 3"/>
    <property type="match status" value="1"/>
</dbReference>
<proteinExistence type="predicted"/>
<evidence type="ECO:0000313" key="3">
    <source>
        <dbReference type="EMBL" id="RUS88027.1"/>
    </source>
</evidence>
<dbReference type="STRING" id="188477.A0A3S1CB88"/>
<evidence type="ECO:0000259" key="2">
    <source>
        <dbReference type="Pfam" id="PF15257"/>
    </source>
</evidence>
<gene>
    <name evidence="3" type="ORF">EGW08_004193</name>
</gene>
<dbReference type="InterPro" id="IPR048257">
    <property type="entry name" value="DUF4590"/>
</dbReference>
<dbReference type="PANTHER" id="PTHR23034">
    <property type="entry name" value="GLUTAMATE-RICH PROTEIN 3"/>
    <property type="match status" value="1"/>
</dbReference>
<keyword evidence="4" id="KW-1185">Reference proteome</keyword>
<protein>
    <recommendedName>
        <fullName evidence="2">DUF4590 domain-containing protein</fullName>
    </recommendedName>
</protein>
<organism evidence="3 4">
    <name type="scientific">Elysia chlorotica</name>
    <name type="common">Eastern emerald elysia</name>
    <name type="synonym">Sea slug</name>
    <dbReference type="NCBI Taxonomy" id="188477"/>
    <lineage>
        <taxon>Eukaryota</taxon>
        <taxon>Metazoa</taxon>
        <taxon>Spiralia</taxon>
        <taxon>Lophotrochozoa</taxon>
        <taxon>Mollusca</taxon>
        <taxon>Gastropoda</taxon>
        <taxon>Heterobranchia</taxon>
        <taxon>Euthyneura</taxon>
        <taxon>Panpulmonata</taxon>
        <taxon>Sacoglossa</taxon>
        <taxon>Placobranchoidea</taxon>
        <taxon>Plakobranchidae</taxon>
        <taxon>Elysia</taxon>
    </lineage>
</organism>
<reference evidence="3 4" key="1">
    <citation type="submission" date="2019-01" db="EMBL/GenBank/DDBJ databases">
        <title>A draft genome assembly of the solar-powered sea slug Elysia chlorotica.</title>
        <authorList>
            <person name="Cai H."/>
            <person name="Li Q."/>
            <person name="Fang X."/>
            <person name="Li J."/>
            <person name="Curtis N.E."/>
            <person name="Altenburger A."/>
            <person name="Shibata T."/>
            <person name="Feng M."/>
            <person name="Maeda T."/>
            <person name="Schwartz J.A."/>
            <person name="Shigenobu S."/>
            <person name="Lundholm N."/>
            <person name="Nishiyama T."/>
            <person name="Yang H."/>
            <person name="Hasebe M."/>
            <person name="Li S."/>
            <person name="Pierce S.K."/>
            <person name="Wang J."/>
        </authorList>
    </citation>
    <scope>NUCLEOTIDE SEQUENCE [LARGE SCALE GENOMIC DNA]</scope>
    <source>
        <strain evidence="3">EC2010</strain>
        <tissue evidence="3">Whole organism of an adult</tissue>
    </source>
</reference>
<accession>A0A3S1CB88</accession>
<feature type="compositionally biased region" description="Low complexity" evidence="1">
    <location>
        <begin position="563"/>
        <end position="577"/>
    </location>
</feature>
<feature type="non-terminal residue" evidence="3">
    <location>
        <position position="597"/>
    </location>
</feature>
<dbReference type="InterPro" id="IPR027962">
    <property type="entry name" value="ERICH3"/>
</dbReference>
<evidence type="ECO:0000313" key="4">
    <source>
        <dbReference type="Proteomes" id="UP000271974"/>
    </source>
</evidence>
<dbReference type="AlphaFoldDB" id="A0A3S1CB88"/>
<sequence length="597" mass="65529">MSHIDQGPLPAYNSLADQHLAGYFTNTRMRRHLRKAGLVTKQGEIVAENTYRLNMSRREHKHHVKDMLAQAIVHKTLDLERSRQAEIRRKLEEIAKIELVRRVRVSASRERKREVDILPYISPRSSSSRPSSGPETAVHGRRNGSARNYGGGRSRPISDSPRKRKRRPVSALSSNYDDDEEVAVVYLDDEGRPITPAHVDEANLRYGSRDPIDTRHLYSLDTAALRKYATLVAKMEQGRGGASASLSLSLSLYLSPSLSLSLSYSGSRSSVGSFVVASPLHVLPASVVTVLPMLPSLHCQVSMVYHGSSLSLAREMLPGRSKQDVVVEQQHCGGNTLTVFRDSLDRGSKFSFISFRHRGYPFSLSIYVDGKMDCRVSTCCEYRHQKGGRIGGKKGHFSISGIQGAVPCYKCQVEKGIRVGNQAPRPKLKRPPEQHEEVVVVETAREPEEAKPAPKAAAPAPPKEQILVPVEDGDDQKADDHYDDDDFESSASDSDSSSGKDEGQGGLESFQPKDARGVDKTIGKVDINELTSDDESDKETPHKITPAAAKKKSGSKGRHSRSRPTGSRSYSSSSSSDSEPEQTARGVAQTQVVVLGS</sequence>
<dbReference type="Pfam" id="PF15257">
    <property type="entry name" value="DUF4590"/>
    <property type="match status" value="1"/>
</dbReference>
<feature type="compositionally biased region" description="Basic residues" evidence="1">
    <location>
        <begin position="549"/>
        <end position="562"/>
    </location>
</feature>
<evidence type="ECO:0000256" key="1">
    <source>
        <dbReference type="SAM" id="MobiDB-lite"/>
    </source>
</evidence>
<dbReference type="OrthoDB" id="120976at2759"/>
<feature type="domain" description="DUF4590" evidence="2">
    <location>
        <begin position="322"/>
        <end position="417"/>
    </location>
</feature>